<dbReference type="OrthoDB" id="199659at2"/>
<evidence type="ECO:0000313" key="4">
    <source>
        <dbReference type="Proteomes" id="UP000315925"/>
    </source>
</evidence>
<dbReference type="EMBL" id="CP037899">
    <property type="protein sequence ID" value="QDQ41903.1"/>
    <property type="molecule type" value="Genomic_DNA"/>
</dbReference>
<proteinExistence type="predicted"/>
<dbReference type="AlphaFoldDB" id="A0A0C1UQT3"/>
<accession>A0A0C1UQT3</accession>
<protein>
    <submittedName>
        <fullName evidence="2">Uncharacterized protein</fullName>
    </submittedName>
</protein>
<dbReference type="EMBL" id="JQNX01000003">
    <property type="protein sequence ID" value="KIE58704.1"/>
    <property type="molecule type" value="Genomic_DNA"/>
</dbReference>
<reference evidence="2" key="2">
    <citation type="journal article" date="2019" name="BMC Genomics">
        <title>Complete genome sequence analysis of the thermoacidophilic verrucomicrobial methanotroph 'Candidatus Methylacidiphilum kamchatkense' strain Kam1 and comparison with its closest relatives.</title>
        <authorList>
            <person name="Kruse T."/>
            <person name="Ratnadevi C.M."/>
            <person name="Erikstad H.A."/>
            <person name="Birkeland N.K."/>
        </authorList>
    </citation>
    <scope>NUCLEOTIDE SEQUENCE</scope>
    <source>
        <strain evidence="2">Kam1</strain>
    </source>
</reference>
<sequence length="68" mass="7968">MKKNDQLITTELINLFNKLIDYNKNERIWTAMESLAKMLDQIELRIAEIEKIVGISKTNSNESKEENL</sequence>
<gene>
    <name evidence="1" type="ORF">A946_04555</name>
    <name evidence="2" type="ORF">kam1_655</name>
</gene>
<dbReference type="Proteomes" id="UP000315925">
    <property type="component" value="Chromosome"/>
</dbReference>
<organism evidence="2 4">
    <name type="scientific">Methylacidiphilum kamchatkense Kam1</name>
    <dbReference type="NCBI Taxonomy" id="1202785"/>
    <lineage>
        <taxon>Bacteria</taxon>
        <taxon>Pseudomonadati</taxon>
        <taxon>Verrucomicrobiota</taxon>
        <taxon>Methylacidiphilae</taxon>
        <taxon>Methylacidiphilales</taxon>
        <taxon>Methylacidiphilaceae</taxon>
        <taxon>Methylacidiphilum (ex Ratnadevi et al. 2023)</taxon>
    </lineage>
</organism>
<evidence type="ECO:0000313" key="1">
    <source>
        <dbReference type="EMBL" id="KIE58704.1"/>
    </source>
</evidence>
<reference evidence="1 3" key="1">
    <citation type="submission" date="2014-08" db="EMBL/GenBank/DDBJ databases">
        <title>Methylacidiphilum kamchatkense strain Kam1 draft genome sequence.</title>
        <authorList>
            <person name="Birkeland N.-K."/>
            <person name="Erikstad H.A."/>
        </authorList>
    </citation>
    <scope>NUCLEOTIDE SEQUENCE [LARGE SCALE GENOMIC DNA]</scope>
    <source>
        <strain evidence="1 3">Kam1</strain>
    </source>
</reference>
<evidence type="ECO:0000313" key="3">
    <source>
        <dbReference type="Proteomes" id="UP000031594"/>
    </source>
</evidence>
<dbReference type="RefSeq" id="WP_039721172.1">
    <property type="nucleotide sequence ID" value="NZ_CP037899.1"/>
</dbReference>
<keyword evidence="3" id="KW-1185">Reference proteome</keyword>
<evidence type="ECO:0000313" key="2">
    <source>
        <dbReference type="EMBL" id="QDQ41903.1"/>
    </source>
</evidence>
<dbReference type="Proteomes" id="UP000031594">
    <property type="component" value="Unassembled WGS sequence"/>
</dbReference>
<reference evidence="4" key="3">
    <citation type="submission" date="2019-03" db="EMBL/GenBank/DDBJ databases">
        <title>Complete genome of Methylacidiphilum kamchatkense Kam1.</title>
        <authorList>
            <person name="Kruse T."/>
            <person name="Murarilal Ratnadevi C."/>
            <person name="Erikstad H.-A."/>
            <person name="Birkeland N.-K."/>
        </authorList>
    </citation>
    <scope>NUCLEOTIDE SEQUENCE [LARGE SCALE GENOMIC DNA]</scope>
    <source>
        <strain evidence="4">kam1</strain>
    </source>
</reference>
<name>A0A0C1UQT3_9BACT</name>
<dbReference type="KEGG" id="mkc:kam1_655"/>